<evidence type="ECO:0000259" key="5">
    <source>
        <dbReference type="PROSITE" id="PS51762"/>
    </source>
</evidence>
<dbReference type="EMBL" id="JBBMQS010000008">
    <property type="protein sequence ID" value="MEM5498523.1"/>
    <property type="molecule type" value="Genomic_DNA"/>
</dbReference>
<proteinExistence type="inferred from homology"/>
<sequence length="2348" mass="251225">MKIRNDMGGALGALLLFASCTASAQWSSLDNTISVSQSSARYMRAEGAYVVQVKATNSSAQTINGPFRVLIENASLNVKDADGQTENGVPYFNFLLDEIAPGATVSVNVRFEYARRTRLTFDLSIQSNATLDADGDGVNDDSDICPTTPEGIAVDETGCPLIDSNSGWTLVWRDEFSGNVIDDSKWTHEVNCDGGGNNEKQCYTDSSDNAYLENGVLKIVAKPESGQTLPYSSARLISKEKGDWTYGRFEIRAKAPSGQGAWPAIWMLPTDNVYGGWPHSGEIDIFEAVNLGVSLDDGQGSVEKNVHGTLHYGKSWPNNSYTGQSYTLPDGENPADDFHVYAVEWQEGEIRWYVDGVLYQTQLKSEVSYNTDGQADGLTHKGWFTEQNGEIQLNNAPFDERFHLLLNFAVGGSWPEAVNQGGIDASAFDGQNSFDVDYVRVFECSVSPSTGEGCATVSDNYLAPKSEGGTLINGAAPTPTVPSDGVARDLVIFEDEMIAAWPAWDCCGGTNPNVVFDDDSQSQVIEFTVGGAPTVLGFNTNEASNSSPFDASPLYEAGVLEFDLKLVTPPNNSAAGWNVKVEQGSAASAAQVSIATPTEIWQHYSIPLKTLSDAGLNLNGIDIVMLFPDWGQGEGAVFRVDNISILQTPSDDANNGGVESDLPAFDFEPNGLGAALNWNVFENSDNPPLEFVPNPDTSGINNSSTVAKITARVAGAPWVGTEIQHGQISPFTLDKSNSIVKMMVYKSVVSDVGVKFAIASGGAQGEIKVANTKVNEWEELTFDFSAYIGLVETIDIDQVIVFPDFDFSTRAQDNTVYFDNIRFFGSAGDDGSDGGDNGSGGGDGGQNPTPDGDLVANGGFTSGTEGWIGAVNVISDNGNNVFMADVAVAGNPWDVNLSQVMTLLPDEIYELTFKAKASVERNIIAGLGLNHDPWTNTVQTAALTTTWQTFTYTLTTTGFGDDNSRVFFDLGAQIGAVYIDDVSVVLQNESGGGDNGGGSSNLATFDFESTGFGAGLSWNVFENDDNAPLEFVANPDTSGINDSSIVAKITAKVAGAPWVGTEIQHGQMTPFTLDASNSIVKMMVYKSVVSDVGVKFAIANGGAQGEIKVANTKINQWEELTFDFTGYIGLFETIDIDQIIIFPDFDFDTRAQNNIVYFDNIRFTNGDDESAPEGWNLVWSDEFSGTSIDQSKWTHEVNCDGGGNNEKQCYTANSDNSFVENGLLNIVAKAESNQVLPYSSARLISKNQGDWTYGRFEIRAKAPSGQGAWPAIWMLPTDNIYGGWPHSGEIDIFEAVNLGVPLNDGTDNVESNVHGTLHYGQSWPNNDNSGQSYLLPDGANPADDFHIYALEWEEGEMRWYVDGVLYETQRKSTLSYNSNGDANGLAHRGWYTEQSGEILWNNAPFDERFHLLLNFAVGGAWPEVVNQGGVDASAFDGTNRFVVDYVRVYECANSPSNGLGCATVNDGYAESVENGGTLITGAAPIPVPESDGIARDLIIFADAINPQWPAWDCCGGSTPSVVFDDAAQSQVIEFTVGATPTVLGFNTNFADAPSPFDASPIEANGILEFDLKLVTPSANTSVSWNLKVEQGGATTEAVVTLATPTTQWQHYSIDIATLKQAGLGLNGIDVVMIFPDWGQGEGAVFRVDNMQFLQGEDDGTGGGDGGDNGNGGGTDPIVGDEIVANGSFENGSEGWIGDVSVVEDTTSADGNHVFQADIAMAGNPWDVNLSQVMSLTPGATYTVTFKAKASKVRDMLVGLGLNHDPWTNVTETVELSTDWQSYTYTLTTNGFGDDNSRVFFDLGADTGVVQIDDVSVVQVAPAGGGDGEPVTEQAFVLISSTQATDIDFVPSTVGEWSTGTTIQSDVMFDGLLGWELTSSSNSPEQGNWGTVLAFQNGINGDFSLFNRIELKLATTGNFAGGYKVAISANGVSKEIALPVNESISTWQSLALNTADIPLNMSKVDWIAVYGIGGQAGVSQIYVTDFSLIKNTALEFDASIENDFVFISSDAAVSSNLIVDNDNFSDVGNVIFGEWSTGTAISNTQYAGLNGLRLAAGGSWGAVLALQGDISDGVNIDNYDVDFSQYTNLRFKAASQGAFERYAVSIVSKIDNGESVQEVGFALSSPADWNDIDIDLGMYGVDLANISQIAVFGVYQGGSASQSLYITDLVMYDTGKVAANSKDSSDDKFVFFSSTGETSDMVFDGDDSAHNGNMTIGEWSTGTTFNSEVTYNGLNTFQLVRGSSSWGAVLALMGDIYGDVQEYSIDVAQYQTLNFKIAAQGGFSEYTLDFIVDGAEHKIPLTVNGNWNDVTINLADVPLNLSKLTQIAIFGVGGGQGNSIYITDMNLSK</sequence>
<dbReference type="Gene3D" id="2.60.120.260">
    <property type="entry name" value="Galactose-binding domain-like"/>
    <property type="match status" value="3"/>
</dbReference>
<evidence type="ECO:0000256" key="1">
    <source>
        <dbReference type="ARBA" id="ARBA00006865"/>
    </source>
</evidence>
<dbReference type="PROSITE" id="PS51762">
    <property type="entry name" value="GH16_2"/>
    <property type="match status" value="2"/>
</dbReference>
<comment type="similarity">
    <text evidence="1">Belongs to the glycosyl hydrolase 16 family.</text>
</comment>
<keyword evidence="2" id="KW-0378">Hydrolase</keyword>
<evidence type="ECO:0000313" key="6">
    <source>
        <dbReference type="EMBL" id="MEM5498523.1"/>
    </source>
</evidence>
<dbReference type="Gene3D" id="2.60.120.200">
    <property type="match status" value="2"/>
</dbReference>
<gene>
    <name evidence="6" type="ORF">WNY77_14040</name>
</gene>
<protein>
    <submittedName>
        <fullName evidence="6">Family 16 glycosylhydrolase</fullName>
    </submittedName>
</protein>
<dbReference type="PANTHER" id="PTHR10963:SF55">
    <property type="entry name" value="GLYCOSIDE HYDROLASE FAMILY 16 PROTEIN"/>
    <property type="match status" value="1"/>
</dbReference>
<name>A0ABU9SXB1_9ALTE</name>
<dbReference type="SUPFAM" id="SSF49785">
    <property type="entry name" value="Galactose-binding domain-like"/>
    <property type="match status" value="4"/>
</dbReference>
<evidence type="ECO:0000256" key="3">
    <source>
        <dbReference type="SAM" id="MobiDB-lite"/>
    </source>
</evidence>
<comment type="caution">
    <text evidence="6">The sequence shown here is derived from an EMBL/GenBank/DDBJ whole genome shotgun (WGS) entry which is preliminary data.</text>
</comment>
<evidence type="ECO:0000256" key="2">
    <source>
        <dbReference type="ARBA" id="ARBA00022801"/>
    </source>
</evidence>
<feature type="region of interest" description="Disordered" evidence="3">
    <location>
        <begin position="1654"/>
        <end position="1673"/>
    </location>
</feature>
<feature type="compositionally biased region" description="Gly residues" evidence="3">
    <location>
        <begin position="1660"/>
        <end position="1673"/>
    </location>
</feature>
<feature type="compositionally biased region" description="Gly residues" evidence="3">
    <location>
        <begin position="834"/>
        <end position="845"/>
    </location>
</feature>
<dbReference type="InterPro" id="IPR000757">
    <property type="entry name" value="Beta-glucanase-like"/>
</dbReference>
<dbReference type="Pfam" id="PF00722">
    <property type="entry name" value="Glyco_hydro_16"/>
    <property type="match status" value="2"/>
</dbReference>
<dbReference type="SUPFAM" id="SSF49899">
    <property type="entry name" value="Concanavalin A-like lectins/glucanases"/>
    <property type="match status" value="2"/>
</dbReference>
<keyword evidence="4" id="KW-0732">Signal</keyword>
<feature type="region of interest" description="Disordered" evidence="3">
    <location>
        <begin position="829"/>
        <end position="858"/>
    </location>
</feature>
<feature type="signal peptide" evidence="4">
    <location>
        <begin position="1"/>
        <end position="24"/>
    </location>
</feature>
<dbReference type="RefSeq" id="WP_342882070.1">
    <property type="nucleotide sequence ID" value="NZ_JBBMQS010000008.1"/>
</dbReference>
<feature type="domain" description="GH16" evidence="5">
    <location>
        <begin position="140"/>
        <end position="447"/>
    </location>
</feature>
<dbReference type="Pfam" id="PF02018">
    <property type="entry name" value="CBM_4_9"/>
    <property type="match status" value="2"/>
</dbReference>
<dbReference type="InterPro" id="IPR013320">
    <property type="entry name" value="ConA-like_dom_sf"/>
</dbReference>
<keyword evidence="7" id="KW-1185">Reference proteome</keyword>
<reference evidence="6 7" key="1">
    <citation type="submission" date="2024-03" db="EMBL/GenBank/DDBJ databases">
        <title>Community enrichment and isolation of bacterial strains for fucoidan degradation.</title>
        <authorList>
            <person name="Sichert A."/>
        </authorList>
    </citation>
    <scope>NUCLEOTIDE SEQUENCE [LARGE SCALE GENOMIC DNA]</scope>
    <source>
        <strain evidence="6 7">AS12</strain>
    </source>
</reference>
<dbReference type="CDD" id="cd08023">
    <property type="entry name" value="GH16_laminarinase_like"/>
    <property type="match status" value="2"/>
</dbReference>
<dbReference type="Gene3D" id="2.60.120.430">
    <property type="entry name" value="Galactose-binding lectin"/>
    <property type="match status" value="3"/>
</dbReference>
<feature type="chain" id="PRO_5046592184" evidence="4">
    <location>
        <begin position="25"/>
        <end position="2348"/>
    </location>
</feature>
<dbReference type="InterPro" id="IPR050546">
    <property type="entry name" value="Glycosyl_Hydrlase_16"/>
</dbReference>
<dbReference type="InterPro" id="IPR003305">
    <property type="entry name" value="CenC_carb-bd"/>
</dbReference>
<dbReference type="PANTHER" id="PTHR10963">
    <property type="entry name" value="GLYCOSYL HYDROLASE-RELATED"/>
    <property type="match status" value="1"/>
</dbReference>
<organism evidence="6 7">
    <name type="scientific">Paraglaciecola mesophila</name>
    <dbReference type="NCBI Taxonomy" id="197222"/>
    <lineage>
        <taxon>Bacteria</taxon>
        <taxon>Pseudomonadati</taxon>
        <taxon>Pseudomonadota</taxon>
        <taxon>Gammaproteobacteria</taxon>
        <taxon>Alteromonadales</taxon>
        <taxon>Alteromonadaceae</taxon>
        <taxon>Paraglaciecola</taxon>
    </lineage>
</organism>
<dbReference type="Proteomes" id="UP001461163">
    <property type="component" value="Unassembled WGS sequence"/>
</dbReference>
<dbReference type="InterPro" id="IPR008979">
    <property type="entry name" value="Galactose-bd-like_sf"/>
</dbReference>
<evidence type="ECO:0000256" key="4">
    <source>
        <dbReference type="SAM" id="SignalP"/>
    </source>
</evidence>
<evidence type="ECO:0000313" key="7">
    <source>
        <dbReference type="Proteomes" id="UP001461163"/>
    </source>
</evidence>
<accession>A0ABU9SXB1</accession>
<dbReference type="PROSITE" id="PS51257">
    <property type="entry name" value="PROKAR_LIPOPROTEIN"/>
    <property type="match status" value="1"/>
</dbReference>
<feature type="domain" description="GH16" evidence="5">
    <location>
        <begin position="1150"/>
        <end position="1454"/>
    </location>
</feature>